<organism evidence="1">
    <name type="scientific">uncultured Caudovirales phage</name>
    <dbReference type="NCBI Taxonomy" id="2100421"/>
    <lineage>
        <taxon>Viruses</taxon>
        <taxon>Duplodnaviria</taxon>
        <taxon>Heunggongvirae</taxon>
        <taxon>Uroviricota</taxon>
        <taxon>Caudoviricetes</taxon>
        <taxon>Peduoviridae</taxon>
        <taxon>Maltschvirus</taxon>
        <taxon>Maltschvirus maltsch</taxon>
    </lineage>
</organism>
<protein>
    <submittedName>
        <fullName evidence="1">Uncharacterized protein</fullName>
    </submittedName>
</protein>
<reference evidence="1" key="1">
    <citation type="submission" date="2020-05" db="EMBL/GenBank/DDBJ databases">
        <authorList>
            <person name="Chiriac C."/>
            <person name="Salcher M."/>
            <person name="Ghai R."/>
            <person name="Kavagutti S V."/>
        </authorList>
    </citation>
    <scope>NUCLEOTIDE SEQUENCE</scope>
</reference>
<evidence type="ECO:0000313" key="1">
    <source>
        <dbReference type="EMBL" id="CAB4222177.1"/>
    </source>
</evidence>
<gene>
    <name evidence="1" type="ORF">UFOVP1655_49</name>
</gene>
<sequence>MASYIVGKACEDYNDLLDTLKRTPIPTLKLNDDSFTNWKANYPEYKPRKVYNNGILELVSD</sequence>
<accession>A0A6J5T6H0</accession>
<name>A0A6J5T6H0_9CAUD</name>
<dbReference type="EMBL" id="LR797523">
    <property type="protein sequence ID" value="CAB4222177.1"/>
    <property type="molecule type" value="Genomic_DNA"/>
</dbReference>
<proteinExistence type="predicted"/>